<name>A0A9K3KHE1_9STRA</name>
<feature type="compositionally biased region" description="Low complexity" evidence="2">
    <location>
        <begin position="267"/>
        <end position="286"/>
    </location>
</feature>
<reference evidence="4" key="2">
    <citation type="submission" date="2021-04" db="EMBL/GenBank/DDBJ databases">
        <authorList>
            <person name="Podell S."/>
        </authorList>
    </citation>
    <scope>NUCLEOTIDE SEQUENCE</scope>
    <source>
        <strain evidence="4">Hildebrandi</strain>
    </source>
</reference>
<keyword evidence="3" id="KW-1133">Transmembrane helix</keyword>
<feature type="compositionally biased region" description="Polar residues" evidence="2">
    <location>
        <begin position="53"/>
        <end position="69"/>
    </location>
</feature>
<organism evidence="4 5">
    <name type="scientific">Nitzschia inconspicua</name>
    <dbReference type="NCBI Taxonomy" id="303405"/>
    <lineage>
        <taxon>Eukaryota</taxon>
        <taxon>Sar</taxon>
        <taxon>Stramenopiles</taxon>
        <taxon>Ochrophyta</taxon>
        <taxon>Bacillariophyta</taxon>
        <taxon>Bacillariophyceae</taxon>
        <taxon>Bacillariophycidae</taxon>
        <taxon>Bacillariales</taxon>
        <taxon>Bacillariaceae</taxon>
        <taxon>Nitzschia</taxon>
    </lineage>
</organism>
<keyword evidence="3" id="KW-0472">Membrane</keyword>
<feature type="region of interest" description="Disordered" evidence="2">
    <location>
        <begin position="196"/>
        <end position="418"/>
    </location>
</feature>
<feature type="compositionally biased region" description="Polar residues" evidence="2">
    <location>
        <begin position="208"/>
        <end position="222"/>
    </location>
</feature>
<reference evidence="4" key="1">
    <citation type="journal article" date="2021" name="Sci. Rep.">
        <title>Diploid genomic architecture of Nitzschia inconspicua, an elite biomass production diatom.</title>
        <authorList>
            <person name="Oliver A."/>
            <person name="Podell S."/>
            <person name="Pinowska A."/>
            <person name="Traller J.C."/>
            <person name="Smith S.R."/>
            <person name="McClure R."/>
            <person name="Beliaev A."/>
            <person name="Bohutskyi P."/>
            <person name="Hill E.A."/>
            <person name="Rabines A."/>
            <person name="Zheng H."/>
            <person name="Allen L.Z."/>
            <person name="Kuo A."/>
            <person name="Grigoriev I.V."/>
            <person name="Allen A.E."/>
            <person name="Hazlebeck D."/>
            <person name="Allen E.E."/>
        </authorList>
    </citation>
    <scope>NUCLEOTIDE SEQUENCE</scope>
    <source>
        <strain evidence="4">Hildebrandi</strain>
    </source>
</reference>
<feature type="region of interest" description="Disordered" evidence="2">
    <location>
        <begin position="1"/>
        <end position="164"/>
    </location>
</feature>
<gene>
    <name evidence="4" type="ORF">IV203_021650</name>
</gene>
<feature type="compositionally biased region" description="Pro residues" evidence="2">
    <location>
        <begin position="255"/>
        <end position="266"/>
    </location>
</feature>
<protein>
    <submittedName>
        <fullName evidence="4">Uncharacterized protein</fullName>
    </submittedName>
</protein>
<feature type="compositionally biased region" description="Polar residues" evidence="2">
    <location>
        <begin position="229"/>
        <end position="245"/>
    </location>
</feature>
<dbReference type="OrthoDB" id="49487at2759"/>
<evidence type="ECO:0000313" key="4">
    <source>
        <dbReference type="EMBL" id="KAG7343642.1"/>
    </source>
</evidence>
<keyword evidence="3" id="KW-0812">Transmembrane</keyword>
<feature type="transmembrane region" description="Helical" evidence="3">
    <location>
        <begin position="843"/>
        <end position="864"/>
    </location>
</feature>
<proteinExistence type="predicted"/>
<evidence type="ECO:0000256" key="1">
    <source>
        <dbReference type="SAM" id="Coils"/>
    </source>
</evidence>
<feature type="compositionally biased region" description="Low complexity" evidence="2">
    <location>
        <begin position="23"/>
        <end position="45"/>
    </location>
</feature>
<dbReference type="AlphaFoldDB" id="A0A9K3KHE1"/>
<dbReference type="Proteomes" id="UP000693970">
    <property type="component" value="Unassembled WGS sequence"/>
</dbReference>
<comment type="caution">
    <text evidence="4">The sequence shown here is derived from an EMBL/GenBank/DDBJ whole genome shotgun (WGS) entry which is preliminary data.</text>
</comment>
<accession>A0A9K3KHE1</accession>
<feature type="compositionally biased region" description="Polar residues" evidence="2">
    <location>
        <begin position="349"/>
        <end position="358"/>
    </location>
</feature>
<feature type="transmembrane region" description="Helical" evidence="3">
    <location>
        <begin position="816"/>
        <end position="836"/>
    </location>
</feature>
<dbReference type="EMBL" id="JAGRRH010000023">
    <property type="protein sequence ID" value="KAG7343642.1"/>
    <property type="molecule type" value="Genomic_DNA"/>
</dbReference>
<feature type="compositionally biased region" description="Low complexity" evidence="2">
    <location>
        <begin position="87"/>
        <end position="129"/>
    </location>
</feature>
<evidence type="ECO:0000313" key="5">
    <source>
        <dbReference type="Proteomes" id="UP000693970"/>
    </source>
</evidence>
<feature type="compositionally biased region" description="Low complexity" evidence="2">
    <location>
        <begin position="359"/>
        <end position="373"/>
    </location>
</feature>
<keyword evidence="1" id="KW-0175">Coiled coil</keyword>
<keyword evidence="5" id="KW-1185">Reference proteome</keyword>
<feature type="compositionally biased region" description="Low complexity" evidence="2">
    <location>
        <begin position="330"/>
        <end position="344"/>
    </location>
</feature>
<evidence type="ECO:0000256" key="3">
    <source>
        <dbReference type="SAM" id="Phobius"/>
    </source>
</evidence>
<feature type="coiled-coil region" evidence="1">
    <location>
        <begin position="432"/>
        <end position="480"/>
    </location>
</feature>
<feature type="compositionally biased region" description="Basic and acidic residues" evidence="2">
    <location>
        <begin position="73"/>
        <end position="83"/>
    </location>
</feature>
<feature type="compositionally biased region" description="Basic and acidic residues" evidence="2">
    <location>
        <begin position="305"/>
        <end position="322"/>
    </location>
</feature>
<sequence length="896" mass="95589">MNNPEDKFMSPMSRPPASKKQRGGTTPRPSGTTMMMSSSTSSSNAGPPPPFVPNTTGSTATRTGRLTSTAEDAIARRRAELRRLQAKRTAAASGSTAGTTNTSISATTSTTNAAAAAANTTIASNVTSTTGGGPPPPPMRSAGVQRHHSDLFPTVPKSPSPQVTRQTLLDVSEATGAPTLAFPNQQQPPALPAQTEALANNRPPPTIISDSTAIKVPSTPTVNRKLEFPSSQKGSMTLETTNSAETRTRSKSAPPSRPPPPPPPKNVPSSATGGAASAASKPSSRSNIPTGRPPSDTTDIPFSRTAERAQARKEREASHPHQEANSPHLIPSTKTISTSISAPPMATPQVATHNNKTTSSSSSPPISLPMPSSTKREKINMMRNAVAETEAQPAEVPSNKDEPPTPPRRLARSPPDGTISAVATADSAEASATVTSESEKRLEEAYQKAEREKTAALVKIKQLEDQLLQAQDKVAKAEQLANKLPPPGSNSNIDFQYMLQLAETDGPEAAMAWVKSQPPAHNQNQGGTPRKGGGVGSLTAMSPLRNVVAGLRDSPRKRFKSLSDRSMSINPVIPNLPPDVPMKQIEKQLLSQFREAVQYVPFEFTSPLATYVVRRPYGNITAPDLFQYISPMPDDVYMKRAHVSTLAALEVGVTILADNSVMLLFDKAGVRYNKNSTSDGGWKMIPNVEELDRPLGFVTYIDEQAKELEYSLDDIVEEAMLVREQYSSSMINTALSLKDRPPAATPAAVEAAEVPSLAKAPSKDVGTETDEKGMMTAPTMSITVENIASADDTTKPAAAADSTSPPAEDISGSSDVLTVFMGMILSSVFGLIYSVMIGLPLRIVQTVFVMTVVYALVNMMYLYLADDYNDWLVRETDGTVSHQDLAYFSNTRRGIL</sequence>
<evidence type="ECO:0000256" key="2">
    <source>
        <dbReference type="SAM" id="MobiDB-lite"/>
    </source>
</evidence>